<dbReference type="InterPro" id="IPR013328">
    <property type="entry name" value="6PGD_dom2"/>
</dbReference>
<proteinExistence type="predicted"/>
<protein>
    <submittedName>
        <fullName evidence="2">3-hydroxybutyryl-CoA dehydrogenase</fullName>
    </submittedName>
</protein>
<dbReference type="Gene3D" id="1.10.1040.10">
    <property type="entry name" value="N-(1-d-carboxylethyl)-l-norvaline Dehydrogenase, domain 2"/>
    <property type="match status" value="1"/>
</dbReference>
<accession>A0A2V3UGA3</accession>
<gene>
    <name evidence="2" type="ORF">C7450_10648</name>
</gene>
<comment type="caution">
    <text evidence="2">The sequence shown here is derived from an EMBL/GenBank/DDBJ whole genome shotgun (WGS) entry which is preliminary data.</text>
</comment>
<evidence type="ECO:0000313" key="2">
    <source>
        <dbReference type="EMBL" id="PXW57876.1"/>
    </source>
</evidence>
<dbReference type="PANTHER" id="PTHR48075">
    <property type="entry name" value="3-HYDROXYACYL-COA DEHYDROGENASE FAMILY PROTEIN"/>
    <property type="match status" value="1"/>
</dbReference>
<dbReference type="Proteomes" id="UP000248021">
    <property type="component" value="Unassembled WGS sequence"/>
</dbReference>
<dbReference type="Gene3D" id="3.40.50.720">
    <property type="entry name" value="NAD(P)-binding Rossmann-like Domain"/>
    <property type="match status" value="1"/>
</dbReference>
<dbReference type="OrthoDB" id="8225052at2"/>
<dbReference type="AlphaFoldDB" id="A0A2V3UGA3"/>
<dbReference type="Pfam" id="PF00725">
    <property type="entry name" value="3HCDH"/>
    <property type="match status" value="1"/>
</dbReference>
<dbReference type="GO" id="GO:0006635">
    <property type="term" value="P:fatty acid beta-oxidation"/>
    <property type="evidence" value="ECO:0007669"/>
    <property type="project" value="TreeGrafter"/>
</dbReference>
<reference evidence="2 3" key="1">
    <citation type="submission" date="2018-05" db="EMBL/GenBank/DDBJ databases">
        <title>Genomic Encyclopedia of Type Strains, Phase IV (KMG-IV): sequencing the most valuable type-strain genomes for metagenomic binning, comparative biology and taxonomic classification.</title>
        <authorList>
            <person name="Goeker M."/>
        </authorList>
    </citation>
    <scope>NUCLEOTIDE SEQUENCE [LARGE SCALE GENOMIC DNA]</scope>
    <source>
        <strain evidence="2 3">DSM 6462</strain>
    </source>
</reference>
<feature type="domain" description="3-hydroxyacyl-CoA dehydrogenase C-terminal" evidence="1">
    <location>
        <begin position="126"/>
        <end position="205"/>
    </location>
</feature>
<evidence type="ECO:0000259" key="1">
    <source>
        <dbReference type="Pfam" id="PF00725"/>
    </source>
</evidence>
<keyword evidence="3" id="KW-1185">Reference proteome</keyword>
<dbReference type="GO" id="GO:0008691">
    <property type="term" value="F:3-hydroxybutyryl-CoA dehydrogenase activity"/>
    <property type="evidence" value="ECO:0007669"/>
    <property type="project" value="TreeGrafter"/>
</dbReference>
<name>A0A2V3UGA3_9HYPH</name>
<sequence length="211" mass="22286">MIAMTCRIHTGADGAAHWLDSPHFDGQGTIDVHALGSPVVPHPESVAVLVELDHRMLAALAGDPWAAEAENILGFTRYANGTDAPSRLVELVRARATGDSAVAAARALFEAAGYQVVVCADQPGRIVDRLIRPVYNAALRLVDEGLATQADLDLTCRLGLGYVDGPVERVERGGLAHHYDVTAALFETFGTPGFAPAARSVAAAQRRAART</sequence>
<dbReference type="InterPro" id="IPR006108">
    <property type="entry name" value="3HC_DH_C"/>
</dbReference>
<evidence type="ECO:0000313" key="3">
    <source>
        <dbReference type="Proteomes" id="UP000248021"/>
    </source>
</evidence>
<dbReference type="EMBL" id="QJJK01000006">
    <property type="protein sequence ID" value="PXW57876.1"/>
    <property type="molecule type" value="Genomic_DNA"/>
</dbReference>
<dbReference type="PANTHER" id="PTHR48075:SF5">
    <property type="entry name" value="3-HYDROXYBUTYRYL-COA DEHYDROGENASE"/>
    <property type="match status" value="1"/>
</dbReference>
<dbReference type="SUPFAM" id="SSF48179">
    <property type="entry name" value="6-phosphogluconate dehydrogenase C-terminal domain-like"/>
    <property type="match status" value="1"/>
</dbReference>
<dbReference type="InterPro" id="IPR008927">
    <property type="entry name" value="6-PGluconate_DH-like_C_sf"/>
</dbReference>
<organism evidence="2 3">
    <name type="scientific">Chelatococcus asaccharovorans</name>
    <dbReference type="NCBI Taxonomy" id="28210"/>
    <lineage>
        <taxon>Bacteria</taxon>
        <taxon>Pseudomonadati</taxon>
        <taxon>Pseudomonadota</taxon>
        <taxon>Alphaproteobacteria</taxon>
        <taxon>Hyphomicrobiales</taxon>
        <taxon>Chelatococcaceae</taxon>
        <taxon>Chelatococcus</taxon>
    </lineage>
</organism>